<dbReference type="InParanoid" id="A0A5Q0BCC5"/>
<dbReference type="RefSeq" id="WP_153247566.1">
    <property type="nucleotide sequence ID" value="NZ_CP044205.1"/>
</dbReference>
<sequence length="262" mass="29075">MAAGKKVYLTALDRKTPLATEVAAKLHQYGLTVLGRYWPEQFDAPLYWLDLRDEFIKEQADIWLILLDETALDSPKSMYGLAQMAYTLNARLEGKVSVLLLAPAGFDAGRLPTVLQAAPLLSLDGAWAARIVATASLPVKPQSREYILDFYGNEKLGQWFEFQVPEGALDGVIFGVEDGGDAKINFQAVGASGALPERSTLEYPVEEMHLTLGDINYTAWGLRNRLEKGDSYFARVQGWPRSLIVMPYSDDDESNAWRIALA</sequence>
<organism evidence="1 2">
    <name type="scientific">Candidatus Methylospira mobilis</name>
    <dbReference type="NCBI Taxonomy" id="1808979"/>
    <lineage>
        <taxon>Bacteria</taxon>
        <taxon>Pseudomonadati</taxon>
        <taxon>Pseudomonadota</taxon>
        <taxon>Gammaproteobacteria</taxon>
        <taxon>Methylococcales</taxon>
        <taxon>Methylococcaceae</taxon>
        <taxon>Candidatus Methylospira</taxon>
    </lineage>
</organism>
<dbReference type="EMBL" id="CP044205">
    <property type="protein sequence ID" value="QFY41583.1"/>
    <property type="molecule type" value="Genomic_DNA"/>
</dbReference>
<keyword evidence="2" id="KW-1185">Reference proteome</keyword>
<name>A0A5Q0BCC5_9GAMM</name>
<dbReference type="AlphaFoldDB" id="A0A5Q0BCC5"/>
<evidence type="ECO:0008006" key="3">
    <source>
        <dbReference type="Google" id="ProtNLM"/>
    </source>
</evidence>
<dbReference type="OrthoDB" id="5431200at2"/>
<evidence type="ECO:0000313" key="1">
    <source>
        <dbReference type="EMBL" id="QFY41583.1"/>
    </source>
</evidence>
<reference evidence="1 2" key="1">
    <citation type="submission" date="2019-09" db="EMBL/GenBank/DDBJ databases">
        <title>Ecophysiology of the spiral-shaped methanotroph Methylospira mobilis as revealed by the complete genome sequence.</title>
        <authorList>
            <person name="Oshkin I.Y."/>
            <person name="Dedysh S.N."/>
            <person name="Miroshnikov K."/>
            <person name="Danilova O.V."/>
            <person name="Hakobyan A."/>
            <person name="Liesack W."/>
        </authorList>
    </citation>
    <scope>NUCLEOTIDE SEQUENCE [LARGE SCALE GENOMIC DNA]</scope>
    <source>
        <strain evidence="1 2">Shm1</strain>
    </source>
</reference>
<evidence type="ECO:0000313" key="2">
    <source>
        <dbReference type="Proteomes" id="UP000325755"/>
    </source>
</evidence>
<accession>A0A5Q0BCC5</accession>
<dbReference type="KEGG" id="mmob:F6R98_02205"/>
<protein>
    <recommendedName>
        <fullName evidence="3">TIR domain-containing protein</fullName>
    </recommendedName>
</protein>
<proteinExistence type="predicted"/>
<gene>
    <name evidence="1" type="ORF">F6R98_02205</name>
</gene>
<dbReference type="Proteomes" id="UP000325755">
    <property type="component" value="Chromosome"/>
</dbReference>